<dbReference type="AlphaFoldDB" id="A0A246JIQ5"/>
<dbReference type="Proteomes" id="UP000197097">
    <property type="component" value="Unassembled WGS sequence"/>
</dbReference>
<comment type="caution">
    <text evidence="1">The sequence shown here is derived from an EMBL/GenBank/DDBJ whole genome shotgun (WGS) entry which is preliminary data.</text>
</comment>
<proteinExistence type="predicted"/>
<sequence>MCSRRAGRGNPRPARRRLYREVTALRAADLRAAFACHHEAQAYWDAFSPGKRRDYMEWCWKRSARRRA</sequence>
<keyword evidence="2" id="KW-1185">Reference proteome</keyword>
<organism evidence="1 2">
    <name type="scientific">Sphingopyxis witflariensis</name>
    <dbReference type="NCBI Taxonomy" id="173675"/>
    <lineage>
        <taxon>Bacteria</taxon>
        <taxon>Pseudomonadati</taxon>
        <taxon>Pseudomonadota</taxon>
        <taxon>Alphaproteobacteria</taxon>
        <taxon>Sphingomonadales</taxon>
        <taxon>Sphingomonadaceae</taxon>
        <taxon>Sphingopyxis</taxon>
    </lineage>
</organism>
<gene>
    <name evidence="1" type="ORF">CDQ91_18430</name>
</gene>
<reference evidence="1 2" key="1">
    <citation type="journal article" date="2002" name="Int. J. Syst. Evol. Microbiol.">
        <title>Sphingopyxis witflariensis sp. nov., isolated from activated sludge.</title>
        <authorList>
            <person name="Kampfer P."/>
            <person name="Witzenberger R."/>
            <person name="Denner E.B."/>
            <person name="Busse H.J."/>
            <person name="Neef A."/>
        </authorList>
    </citation>
    <scope>NUCLEOTIDE SEQUENCE [LARGE SCALE GENOMIC DNA]</scope>
    <source>
        <strain evidence="1 2">DSM 14551</strain>
    </source>
</reference>
<protein>
    <submittedName>
        <fullName evidence="1">Uncharacterized protein</fullName>
    </submittedName>
</protein>
<name>A0A246JIQ5_9SPHN</name>
<accession>A0A246JIQ5</accession>
<dbReference type="EMBL" id="NISJ01000013">
    <property type="protein sequence ID" value="OWQ92455.1"/>
    <property type="molecule type" value="Genomic_DNA"/>
</dbReference>
<evidence type="ECO:0000313" key="2">
    <source>
        <dbReference type="Proteomes" id="UP000197097"/>
    </source>
</evidence>
<dbReference type="RefSeq" id="WP_088474193.1">
    <property type="nucleotide sequence ID" value="NZ_NISJ01000013.1"/>
</dbReference>
<dbReference type="Pfam" id="PF13376">
    <property type="entry name" value="OmdA"/>
    <property type="match status" value="1"/>
</dbReference>
<evidence type="ECO:0000313" key="1">
    <source>
        <dbReference type="EMBL" id="OWQ92455.1"/>
    </source>
</evidence>